<sequence length="679" mass="74681">MIIFSTLVPRASEEPKSVTKSVDESAAPGNGLGEKSEVIELTDEVESNRGASSLEPPVEPRPDAHQDGDDEVMEDEFDALTREMPEFRVPDTIGDADGGVASGDAPGAAIISGRRRTNVANAGDDSAESAAVSGDSEPQGDAPASTGLEEAQFDASQLDASQFDASQLDDSQLDASQEDDSREGGSASDGRERVFGGETLQLTAVSRDEMERHYFSERLREAVVLDDHRFAPDVLIAPPRLLTFEWQDGGPLRRARLAAPHHDAGLDATSEPLDLAADAVVPLDAPHDSEAQAPFDGTATIREITSLDDLDENREIHDFDEDDLPELDPDSIEMELEEPSDVDPLDPTPPPQPAGARSGPPPKLPSTSAPLADSGEPAPETELGGLLQEILEDTSDAGQASTSGSHPAQSRQKRARNRPRSPRDTWFQKVFTDEYFRTLPSDIHRQTRREADFIEASLNLQEGDRLLDLACGFGRHSIELSRRGHEVVGLDLSMHMLQKALNEGQRQGLSIKFIHGDMRDLQFEGIFSDCLLWQTSFGFFDDQTNFRVLRGIHRALRPGGELLIEVVNRDHIASRMPHRLWWEGVNCVFLEEVDLDHRTSVLHTKRSFIYEDGTPPLEQSFYIRLYSPHELRHLLHAAGFTVLELSGELHHRGQFLGAASTRVVMRAKKRGPQQGAPQQ</sequence>
<feature type="compositionally biased region" description="Polar residues" evidence="3">
    <location>
        <begin position="396"/>
        <end position="410"/>
    </location>
</feature>
<dbReference type="GO" id="GO:0032259">
    <property type="term" value="P:methylation"/>
    <property type="evidence" value="ECO:0007669"/>
    <property type="project" value="UniProtKB-KW"/>
</dbReference>
<dbReference type="Gene3D" id="3.40.50.150">
    <property type="entry name" value="Vaccinia Virus protein VP39"/>
    <property type="match status" value="1"/>
</dbReference>
<reference evidence="5 6" key="1">
    <citation type="submission" date="2018-06" db="EMBL/GenBank/DDBJ databases">
        <title>Lujinxingia sediminis gen. nov. sp. nov., a new facultative anaerobic member of the class Deltaproteobacteria, and proposal of Lujinxingaceae fam. nov.</title>
        <authorList>
            <person name="Guo L.-Y."/>
            <person name="Li C.-M."/>
            <person name="Wang S."/>
            <person name="Du Z.-J."/>
        </authorList>
    </citation>
    <scope>NUCLEOTIDE SEQUENCE [LARGE SCALE GENOMIC DNA]</scope>
    <source>
        <strain evidence="5 6">FA350</strain>
    </source>
</reference>
<name>A0A2Z4FKY4_9DELT</name>
<evidence type="ECO:0000256" key="3">
    <source>
        <dbReference type="SAM" id="MobiDB-lite"/>
    </source>
</evidence>
<evidence type="ECO:0000313" key="6">
    <source>
        <dbReference type="Proteomes" id="UP000249799"/>
    </source>
</evidence>
<dbReference type="SUPFAM" id="SSF53335">
    <property type="entry name" value="S-adenosyl-L-methionine-dependent methyltransferases"/>
    <property type="match status" value="1"/>
</dbReference>
<feature type="compositionally biased region" description="Polar residues" evidence="3">
    <location>
        <begin position="154"/>
        <end position="175"/>
    </location>
</feature>
<dbReference type="EMBL" id="CP030032">
    <property type="protein sequence ID" value="AWV89416.1"/>
    <property type="molecule type" value="Genomic_DNA"/>
</dbReference>
<feature type="compositionally biased region" description="Basic residues" evidence="3">
    <location>
        <begin position="411"/>
        <end position="420"/>
    </location>
</feature>
<gene>
    <name evidence="5" type="ORF">DN745_08725</name>
</gene>
<keyword evidence="6" id="KW-1185">Reference proteome</keyword>
<evidence type="ECO:0000313" key="5">
    <source>
        <dbReference type="EMBL" id="AWV89416.1"/>
    </source>
</evidence>
<feature type="region of interest" description="Disordered" evidence="3">
    <location>
        <begin position="306"/>
        <end position="381"/>
    </location>
</feature>
<dbReference type="GO" id="GO:0008168">
    <property type="term" value="F:methyltransferase activity"/>
    <property type="evidence" value="ECO:0007669"/>
    <property type="project" value="UniProtKB-KW"/>
</dbReference>
<dbReference type="KEGG" id="bsed:DN745_08725"/>
<evidence type="ECO:0000259" key="4">
    <source>
        <dbReference type="Pfam" id="PF13649"/>
    </source>
</evidence>
<feature type="region of interest" description="Disordered" evidence="3">
    <location>
        <begin position="87"/>
        <end position="200"/>
    </location>
</feature>
<dbReference type="CDD" id="cd02440">
    <property type="entry name" value="AdoMet_MTases"/>
    <property type="match status" value="1"/>
</dbReference>
<dbReference type="InterPro" id="IPR029063">
    <property type="entry name" value="SAM-dependent_MTases_sf"/>
</dbReference>
<feature type="region of interest" description="Disordered" evidence="3">
    <location>
        <begin position="395"/>
        <end position="424"/>
    </location>
</feature>
<dbReference type="Gene3D" id="2.20.25.110">
    <property type="entry name" value="S-adenosyl-L-methionine-dependent methyltransferases"/>
    <property type="match status" value="1"/>
</dbReference>
<feature type="compositionally biased region" description="Basic and acidic residues" evidence="3">
    <location>
        <begin position="11"/>
        <end position="23"/>
    </location>
</feature>
<feature type="compositionally biased region" description="Acidic residues" evidence="3">
    <location>
        <begin position="306"/>
        <end position="344"/>
    </location>
</feature>
<dbReference type="PANTHER" id="PTHR43861">
    <property type="entry name" value="TRANS-ACONITATE 2-METHYLTRANSFERASE-RELATED"/>
    <property type="match status" value="1"/>
</dbReference>
<accession>A0A2Z4FKY4</accession>
<dbReference type="Pfam" id="PF13649">
    <property type="entry name" value="Methyltransf_25"/>
    <property type="match status" value="1"/>
</dbReference>
<protein>
    <recommendedName>
        <fullName evidence="4">Methyltransferase domain-containing protein</fullName>
    </recommendedName>
</protein>
<dbReference type="InterPro" id="IPR041698">
    <property type="entry name" value="Methyltransf_25"/>
</dbReference>
<dbReference type="OrthoDB" id="5298787at2"/>
<dbReference type="AlphaFoldDB" id="A0A2Z4FKY4"/>
<feature type="compositionally biased region" description="Basic and acidic residues" evidence="3">
    <location>
        <begin position="58"/>
        <end position="67"/>
    </location>
</feature>
<dbReference type="Proteomes" id="UP000249799">
    <property type="component" value="Chromosome"/>
</dbReference>
<evidence type="ECO:0000256" key="1">
    <source>
        <dbReference type="ARBA" id="ARBA00022603"/>
    </source>
</evidence>
<keyword evidence="1" id="KW-0489">Methyltransferase</keyword>
<feature type="domain" description="Methyltransferase" evidence="4">
    <location>
        <begin position="467"/>
        <end position="560"/>
    </location>
</feature>
<evidence type="ECO:0000256" key="2">
    <source>
        <dbReference type="ARBA" id="ARBA00022679"/>
    </source>
</evidence>
<proteinExistence type="predicted"/>
<dbReference type="PANTHER" id="PTHR43861:SF1">
    <property type="entry name" value="TRANS-ACONITATE 2-METHYLTRANSFERASE"/>
    <property type="match status" value="1"/>
</dbReference>
<feature type="region of interest" description="Disordered" evidence="3">
    <location>
        <begin position="1"/>
        <end position="73"/>
    </location>
</feature>
<keyword evidence="2" id="KW-0808">Transferase</keyword>
<organism evidence="5 6">
    <name type="scientific">Bradymonas sediminis</name>
    <dbReference type="NCBI Taxonomy" id="1548548"/>
    <lineage>
        <taxon>Bacteria</taxon>
        <taxon>Deltaproteobacteria</taxon>
        <taxon>Bradymonadales</taxon>
        <taxon>Bradymonadaceae</taxon>
        <taxon>Bradymonas</taxon>
    </lineage>
</organism>
<feature type="compositionally biased region" description="Pro residues" evidence="3">
    <location>
        <begin position="346"/>
        <end position="364"/>
    </location>
</feature>